<evidence type="ECO:0000313" key="1">
    <source>
        <dbReference type="EMBL" id="SVD34071.1"/>
    </source>
</evidence>
<dbReference type="EMBL" id="UINC01144512">
    <property type="protein sequence ID" value="SVD34071.1"/>
    <property type="molecule type" value="Genomic_DNA"/>
</dbReference>
<sequence length="32" mass="3652">MAAYEFLVDLAAHPFKVERANLLRQLGVHNDL</sequence>
<gene>
    <name evidence="1" type="ORF">METZ01_LOCUS386925</name>
</gene>
<accession>A0A382UK53</accession>
<name>A0A382UK53_9ZZZZ</name>
<proteinExistence type="predicted"/>
<dbReference type="AlphaFoldDB" id="A0A382UK53"/>
<protein>
    <submittedName>
        <fullName evidence="1">Uncharacterized protein</fullName>
    </submittedName>
</protein>
<organism evidence="1">
    <name type="scientific">marine metagenome</name>
    <dbReference type="NCBI Taxonomy" id="408172"/>
    <lineage>
        <taxon>unclassified sequences</taxon>
        <taxon>metagenomes</taxon>
        <taxon>ecological metagenomes</taxon>
    </lineage>
</organism>
<reference evidence="1" key="1">
    <citation type="submission" date="2018-05" db="EMBL/GenBank/DDBJ databases">
        <authorList>
            <person name="Lanie J.A."/>
            <person name="Ng W.-L."/>
            <person name="Kazmierczak K.M."/>
            <person name="Andrzejewski T.M."/>
            <person name="Davidsen T.M."/>
            <person name="Wayne K.J."/>
            <person name="Tettelin H."/>
            <person name="Glass J.I."/>
            <person name="Rusch D."/>
            <person name="Podicherti R."/>
            <person name="Tsui H.-C.T."/>
            <person name="Winkler M.E."/>
        </authorList>
    </citation>
    <scope>NUCLEOTIDE SEQUENCE</scope>
</reference>